<feature type="transmembrane region" description="Helical" evidence="1">
    <location>
        <begin position="7"/>
        <end position="25"/>
    </location>
</feature>
<dbReference type="Pfam" id="PF16080">
    <property type="entry name" value="Phage_holin_2_3"/>
    <property type="match status" value="1"/>
</dbReference>
<protein>
    <recommendedName>
        <fullName evidence="4">Primosomal protein</fullName>
    </recommendedName>
</protein>
<dbReference type="RefSeq" id="WP_116238233.1">
    <property type="nucleotide sequence ID" value="NZ_QHJW02000090.1"/>
</dbReference>
<proteinExistence type="predicted"/>
<organism evidence="2 3">
    <name type="scientific">Pectobacterium aquaticum</name>
    <dbReference type="NCBI Taxonomy" id="2204145"/>
    <lineage>
        <taxon>Bacteria</taxon>
        <taxon>Pseudomonadati</taxon>
        <taxon>Pseudomonadota</taxon>
        <taxon>Gammaproteobacteria</taxon>
        <taxon>Enterobacterales</taxon>
        <taxon>Pectobacteriaceae</taxon>
        <taxon>Pectobacterium</taxon>
    </lineage>
</organism>
<dbReference type="EMBL" id="QHJW02000090">
    <property type="protein sequence ID" value="RRO02294.1"/>
    <property type="molecule type" value="Genomic_DNA"/>
</dbReference>
<evidence type="ECO:0000313" key="2">
    <source>
        <dbReference type="EMBL" id="RRO02294.1"/>
    </source>
</evidence>
<dbReference type="InterPro" id="IPR032118">
    <property type="entry name" value="Phage_holin_HP1"/>
</dbReference>
<gene>
    <name evidence="2" type="ORF">DMB85_020260</name>
</gene>
<evidence type="ECO:0000256" key="1">
    <source>
        <dbReference type="SAM" id="Phobius"/>
    </source>
</evidence>
<dbReference type="Proteomes" id="UP000256817">
    <property type="component" value="Unassembled WGS sequence"/>
</dbReference>
<keyword evidence="1" id="KW-0472">Membrane</keyword>
<feature type="transmembrane region" description="Helical" evidence="1">
    <location>
        <begin position="31"/>
        <end position="50"/>
    </location>
</feature>
<name>A0A3R8NHT5_9GAMM</name>
<reference evidence="2" key="1">
    <citation type="submission" date="2018-11" db="EMBL/GenBank/DDBJ databases">
        <title>Draft genome sequences of proposed Pectobacterium aquaticum sp. nov. isolated in France from fresh water.</title>
        <authorList>
            <person name="Pedron J."/>
            <person name="Barny M.A."/>
        </authorList>
    </citation>
    <scope>NUCLEOTIDE SEQUENCE [LARGE SCALE GENOMIC DNA]</scope>
    <source>
        <strain evidence="2">A35-S23-M15</strain>
    </source>
</reference>
<keyword evidence="3" id="KW-1185">Reference proteome</keyword>
<comment type="caution">
    <text evidence="2">The sequence shown here is derived from an EMBL/GenBank/DDBJ whole genome shotgun (WGS) entry which is preliminary data.</text>
</comment>
<evidence type="ECO:0008006" key="4">
    <source>
        <dbReference type="Google" id="ProtNLM"/>
    </source>
</evidence>
<keyword evidence="1" id="KW-0812">Transmembrane</keyword>
<accession>A0A3R8NHT5</accession>
<keyword evidence="1" id="KW-1133">Transmembrane helix</keyword>
<sequence>MGLNMERITSFIAYWISVALAFFGAMTPQDFAAYFGALGVVFTVGVNWCYRRKSYQLLKTIDNPREVIHEITR</sequence>
<evidence type="ECO:0000313" key="3">
    <source>
        <dbReference type="Proteomes" id="UP000256817"/>
    </source>
</evidence>